<dbReference type="GeneID" id="29125085"/>
<proteinExistence type="predicted"/>
<name>A0A142K984_9CAUD</name>
<gene>
    <name evidence="1" type="primary">123</name>
    <name evidence="1" type="ORF">SEA_YVONNETASTIC_123</name>
</gene>
<organism evidence="1 2">
    <name type="scientific">Gordonia phage Yvonnetastic</name>
    <dbReference type="NCBI Taxonomy" id="1821566"/>
    <lineage>
        <taxon>Viruses</taxon>
        <taxon>Duplodnaviria</taxon>
        <taxon>Heunggongvirae</taxon>
        <taxon>Uroviricota</taxon>
        <taxon>Caudoviricetes</taxon>
        <taxon>Yvonnevirus</taxon>
        <taxon>Yvonnevirus yvonnetastic</taxon>
        <taxon>Gordonia virus Yvonnetastic</taxon>
    </lineage>
</organism>
<keyword evidence="2" id="KW-1185">Reference proteome</keyword>
<dbReference type="Proteomes" id="UP000201371">
    <property type="component" value="Segment"/>
</dbReference>
<evidence type="ECO:0000313" key="2">
    <source>
        <dbReference type="Proteomes" id="UP000201371"/>
    </source>
</evidence>
<evidence type="ECO:0000313" key="1">
    <source>
        <dbReference type="EMBL" id="AMS02667.1"/>
    </source>
</evidence>
<dbReference type="EMBL" id="KU963248">
    <property type="protein sequence ID" value="AMS02667.1"/>
    <property type="molecule type" value="Genomic_DNA"/>
</dbReference>
<dbReference type="KEGG" id="vg:29125085"/>
<sequence length="79" mass="8740">MNQIQAFRDTILLAEQNGMPEGIGSPFGLAHVRDMYQQACDGNFSEAKLGRWLGWAQCAVAAAGVCDLYTMKIINKMWS</sequence>
<dbReference type="RefSeq" id="YP_009301177.1">
    <property type="nucleotide sequence ID" value="NC_031230.1"/>
</dbReference>
<protein>
    <submittedName>
        <fullName evidence="1">Uncharacterized protein</fullName>
    </submittedName>
</protein>
<reference evidence="2" key="1">
    <citation type="submission" date="2016-03" db="EMBL/GenBank/DDBJ databases">
        <authorList>
            <person name="Ploux O."/>
        </authorList>
    </citation>
    <scope>NUCLEOTIDE SEQUENCE [LARGE SCALE GENOMIC DNA]</scope>
</reference>
<accession>A0A142K984</accession>
<dbReference type="OrthoDB" id="29189at10239"/>